<name>A0A914W7Z8_9BILA</name>
<feature type="compositionally biased region" description="Acidic residues" evidence="4">
    <location>
        <begin position="1146"/>
        <end position="1170"/>
    </location>
</feature>
<feature type="compositionally biased region" description="Low complexity" evidence="4">
    <location>
        <begin position="241"/>
        <end position="250"/>
    </location>
</feature>
<feature type="region of interest" description="Disordered" evidence="4">
    <location>
        <begin position="900"/>
        <end position="920"/>
    </location>
</feature>
<feature type="compositionally biased region" description="Basic and acidic residues" evidence="4">
    <location>
        <begin position="1171"/>
        <end position="1183"/>
    </location>
</feature>
<evidence type="ECO:0000256" key="1">
    <source>
        <dbReference type="ARBA" id="ARBA00023117"/>
    </source>
</evidence>
<dbReference type="Pfam" id="PF00439">
    <property type="entry name" value="Bromodomain"/>
    <property type="match status" value="2"/>
</dbReference>
<evidence type="ECO:0000256" key="4">
    <source>
        <dbReference type="SAM" id="MobiDB-lite"/>
    </source>
</evidence>
<proteinExistence type="predicted"/>
<dbReference type="InterPro" id="IPR018359">
    <property type="entry name" value="Bromodomain_CS"/>
</dbReference>
<feature type="compositionally biased region" description="Low complexity" evidence="4">
    <location>
        <begin position="1005"/>
        <end position="1018"/>
    </location>
</feature>
<dbReference type="GO" id="GO:0007010">
    <property type="term" value="P:cytoskeleton organization"/>
    <property type="evidence" value="ECO:0007669"/>
    <property type="project" value="TreeGrafter"/>
</dbReference>
<dbReference type="Pfam" id="PF25313">
    <property type="entry name" value="BRWD_AD"/>
    <property type="match status" value="1"/>
</dbReference>
<dbReference type="PANTHER" id="PTHR16266">
    <property type="entry name" value="WD REPEAT DOMAIN 9"/>
    <property type="match status" value="1"/>
</dbReference>
<dbReference type="GO" id="GO:0008360">
    <property type="term" value="P:regulation of cell shape"/>
    <property type="evidence" value="ECO:0007669"/>
    <property type="project" value="TreeGrafter"/>
</dbReference>
<dbReference type="SMART" id="SM00297">
    <property type="entry name" value="BROMO"/>
    <property type="match status" value="2"/>
</dbReference>
<dbReference type="PANTHER" id="PTHR16266:SF17">
    <property type="entry name" value="BRWD3"/>
    <property type="match status" value="1"/>
</dbReference>
<organism evidence="6 7">
    <name type="scientific">Plectus sambesii</name>
    <dbReference type="NCBI Taxonomy" id="2011161"/>
    <lineage>
        <taxon>Eukaryota</taxon>
        <taxon>Metazoa</taxon>
        <taxon>Ecdysozoa</taxon>
        <taxon>Nematoda</taxon>
        <taxon>Chromadorea</taxon>
        <taxon>Plectida</taxon>
        <taxon>Plectina</taxon>
        <taxon>Plectoidea</taxon>
        <taxon>Plectidae</taxon>
        <taxon>Plectus</taxon>
    </lineage>
</organism>
<reference evidence="7" key="1">
    <citation type="submission" date="2022-11" db="UniProtKB">
        <authorList>
            <consortium name="WormBaseParasite"/>
        </authorList>
    </citation>
    <scope>IDENTIFICATION</scope>
</reference>
<dbReference type="PROSITE" id="PS50082">
    <property type="entry name" value="WD_REPEATS_2"/>
    <property type="match status" value="1"/>
</dbReference>
<dbReference type="PROSITE" id="PS50014">
    <property type="entry name" value="BROMODOMAIN_2"/>
    <property type="match status" value="1"/>
</dbReference>
<dbReference type="Gene3D" id="2.130.10.10">
    <property type="entry name" value="YVTN repeat-like/Quinoprotein amine dehydrogenase"/>
    <property type="match status" value="1"/>
</dbReference>
<dbReference type="WBParaSite" id="PSAMB.scaffold341size55839.g4837.t1">
    <property type="protein sequence ID" value="PSAMB.scaffold341size55839.g4837.t1"/>
    <property type="gene ID" value="PSAMB.scaffold341size55839.g4837"/>
</dbReference>
<feature type="compositionally biased region" description="Acidic residues" evidence="4">
    <location>
        <begin position="1195"/>
        <end position="1205"/>
    </location>
</feature>
<dbReference type="SUPFAM" id="SSF47370">
    <property type="entry name" value="Bromodomain"/>
    <property type="match status" value="2"/>
</dbReference>
<feature type="repeat" description="WD" evidence="3">
    <location>
        <begin position="1"/>
        <end position="41"/>
    </location>
</feature>
<dbReference type="PROSITE" id="PS50294">
    <property type="entry name" value="WD_REPEATS_REGION"/>
    <property type="match status" value="1"/>
</dbReference>
<sequence length="1222" mass="136250">GHKDEVFVLDAHPLNPELVMSAGHDGLLILWDYETGAIVRRYHNLIDGSGHGAFFDASFSPNEGSLMAAVDSHGHLSIFGIGSNQLAKMMPKEQFFHTDYRPLMMDAAGFVLDEQTQLAPNVMPPPFLVDADGQPYPAEVQRLVPGKERCAQTFLQQQRVRRTDETASVDIENEPADRAAEVPAPSDERDDTLLCAWIRRPVVKLLPPNLLSEKLARLTLIGDDEYERFNAECAKQPLPKAPSAAAARPVDAADSRRPAARRRAAPAAAANGNANGSERAYATRTNRRPPAVYSADDIVEPNQPTDQSESSGSEFNSSSSSASDSDSDSDYSGSGADVPGPSKSAGRRRRLRRDGDEEEEEGDENGAGGSDASVHSDAGDESILEKQPSTSSNSKSKRKAAAPRRKQRPLKSNRTKTSPALESLRSFPEWLSMIAPRKFPFFPQLGDRAVYFRQGHQNYIDAVVKNELYHVTAKMQPLPELDAEEFVLVDDVKFARHPYRLTCLRLAQTDRSGNRTGVTFTVRYHDLDGIPDFIVLRHHYEESVKRKWKPGDRIQAVLDQQWWTGTVDKREPIDDDFPRSNWLTLVVKWDTGEDEVLSPWDVEPAPPGRRRTGGEENATTTEELATQAKYDPLPGEWPDHGRDTECRRLSDAIEALGELETVEPFVAPVSLVEYPEYTVDIDYPIDLSTIRRRLNNSFYRRSQCVEFDVRYLAVNAATFNLADSVIVRNARTLVETILRFIRVATPPTNIVQLYHEICELPDSELIEWRRRKTHSGLADDSSASSALSTAPWMIECERVMAAVMAHESATHFLNQENPELSSVFDSALDLSTIAVQLERGDFDSPEAFSEVVNNLLQNCRSMADNQRSPIFRDALRLEGLFKEQMSGIIAKWHRLNCAEQQSRPQRDDGGERRLRRKPGLAHVYNTRRSVVSGGSLFADCFRFQQPSIDNSQLWRSSSSSSSLSARPRPQFRPTLAYESSRRSSRGNISVSAHRYSPPDSRADSRSPQPSTSSAAGFGRTRRAAASRTAVNGAYAESSDDERRRPKARPKPKPNHARRIQSSSEDEHDDREEEVEDDDGDEDEREDVDHRPQVVPSNDHLPHLAAREEDGDDAGSSNLNQGATNGNGRHRESDDDDGAGGGGATSEYEESSGGEEFVDEGVDDDDDDYEEGGGRRPRTSERARVAKSRKRRAVSEDESEPSEDEMTPPPSKQRRTKLYGIYL</sequence>
<keyword evidence="3" id="KW-0853">WD repeat</keyword>
<feature type="region of interest" description="Disordered" evidence="4">
    <location>
        <begin position="951"/>
        <end position="1222"/>
    </location>
</feature>
<evidence type="ECO:0000256" key="3">
    <source>
        <dbReference type="PROSITE-ProRule" id="PRU00221"/>
    </source>
</evidence>
<feature type="compositionally biased region" description="Acidic residues" evidence="4">
    <location>
        <begin position="1063"/>
        <end position="1085"/>
    </location>
</feature>
<feature type="region of interest" description="Disordered" evidence="4">
    <location>
        <begin position="597"/>
        <end position="621"/>
    </location>
</feature>
<dbReference type="InterPro" id="IPR001680">
    <property type="entry name" value="WD40_rpt"/>
</dbReference>
<feature type="domain" description="Bromo" evidence="5">
    <location>
        <begin position="657"/>
        <end position="727"/>
    </location>
</feature>
<evidence type="ECO:0000313" key="6">
    <source>
        <dbReference type="Proteomes" id="UP000887566"/>
    </source>
</evidence>
<dbReference type="GO" id="GO:0006357">
    <property type="term" value="P:regulation of transcription by RNA polymerase II"/>
    <property type="evidence" value="ECO:0007669"/>
    <property type="project" value="TreeGrafter"/>
</dbReference>
<evidence type="ECO:0000259" key="5">
    <source>
        <dbReference type="PROSITE" id="PS50014"/>
    </source>
</evidence>
<dbReference type="Gene3D" id="1.20.920.10">
    <property type="entry name" value="Bromodomain-like"/>
    <property type="match status" value="2"/>
</dbReference>
<dbReference type="PRINTS" id="PR00503">
    <property type="entry name" value="BROMODOMAIN"/>
</dbReference>
<dbReference type="InterPro" id="IPR036322">
    <property type="entry name" value="WD40_repeat_dom_sf"/>
</dbReference>
<feature type="region of interest" description="Disordered" evidence="4">
    <location>
        <begin position="237"/>
        <end position="420"/>
    </location>
</feature>
<dbReference type="GO" id="GO:0005634">
    <property type="term" value="C:nucleus"/>
    <property type="evidence" value="ECO:0007669"/>
    <property type="project" value="TreeGrafter"/>
</dbReference>
<dbReference type="InterPro" id="IPR052060">
    <property type="entry name" value="Bromo_WD_repeat"/>
</dbReference>
<dbReference type="Proteomes" id="UP000887566">
    <property type="component" value="Unplaced"/>
</dbReference>
<keyword evidence="1 2" id="KW-0103">Bromodomain</keyword>
<keyword evidence="6" id="KW-1185">Reference proteome</keyword>
<evidence type="ECO:0000313" key="7">
    <source>
        <dbReference type="WBParaSite" id="PSAMB.scaffold341size55839.g4837.t1"/>
    </source>
</evidence>
<evidence type="ECO:0000256" key="2">
    <source>
        <dbReference type="PROSITE-ProRule" id="PRU00035"/>
    </source>
</evidence>
<feature type="compositionally biased region" description="Low complexity" evidence="4">
    <location>
        <begin position="308"/>
        <end position="337"/>
    </location>
</feature>
<dbReference type="InterPro" id="IPR057451">
    <property type="entry name" value="BRWD/PHIP_AD"/>
</dbReference>
<accession>A0A914W7Z8</accession>
<dbReference type="SUPFAM" id="SSF50978">
    <property type="entry name" value="WD40 repeat-like"/>
    <property type="match status" value="1"/>
</dbReference>
<dbReference type="InterPro" id="IPR036427">
    <property type="entry name" value="Bromodomain-like_sf"/>
</dbReference>
<dbReference type="AlphaFoldDB" id="A0A914W7Z8"/>
<feature type="compositionally biased region" description="Polar residues" evidence="4">
    <location>
        <begin position="1114"/>
        <end position="1126"/>
    </location>
</feature>
<dbReference type="InterPro" id="IPR015943">
    <property type="entry name" value="WD40/YVTN_repeat-like_dom_sf"/>
</dbReference>
<dbReference type="InterPro" id="IPR001487">
    <property type="entry name" value="Bromodomain"/>
</dbReference>
<protein>
    <submittedName>
        <fullName evidence="7">Bromo domain-containing protein</fullName>
    </submittedName>
</protein>
<feature type="region of interest" description="Disordered" evidence="4">
    <location>
        <begin position="158"/>
        <end position="186"/>
    </location>
</feature>
<feature type="compositionally biased region" description="Basic residues" evidence="4">
    <location>
        <begin position="395"/>
        <end position="414"/>
    </location>
</feature>
<dbReference type="PROSITE" id="PS00633">
    <property type="entry name" value="BROMODOMAIN_1"/>
    <property type="match status" value="1"/>
</dbReference>
<feature type="compositionally biased region" description="Basic residues" evidence="4">
    <location>
        <begin position="1044"/>
        <end position="1058"/>
    </location>
</feature>